<feature type="domain" description="Alpha galactosidase C-terminal" evidence="15">
    <location>
        <begin position="274"/>
        <end position="355"/>
    </location>
</feature>
<organism evidence="16 17">
    <name type="scientific">Apatococcus lobatus</name>
    <dbReference type="NCBI Taxonomy" id="904363"/>
    <lineage>
        <taxon>Eukaryota</taxon>
        <taxon>Viridiplantae</taxon>
        <taxon>Chlorophyta</taxon>
        <taxon>core chlorophytes</taxon>
        <taxon>Trebouxiophyceae</taxon>
        <taxon>Chlorellales</taxon>
        <taxon>Chlorellaceae</taxon>
        <taxon>Apatococcus</taxon>
    </lineage>
</organism>
<dbReference type="GO" id="GO:0004557">
    <property type="term" value="F:alpha-galactosidase activity"/>
    <property type="evidence" value="ECO:0007669"/>
    <property type="project" value="UniProtKB-EC"/>
</dbReference>
<keyword evidence="5" id="KW-0964">Secreted</keyword>
<keyword evidence="6" id="KW-0732">Signal</keyword>
<evidence type="ECO:0000256" key="13">
    <source>
        <dbReference type="RuleBase" id="RU361168"/>
    </source>
</evidence>
<dbReference type="Gene3D" id="2.60.40.1180">
    <property type="entry name" value="Golgi alpha-mannosidase II"/>
    <property type="match status" value="1"/>
</dbReference>
<dbReference type="InterPro" id="IPR013785">
    <property type="entry name" value="Aldolase_TIM"/>
</dbReference>
<dbReference type="FunFam" id="3.20.20.70:FF:000197">
    <property type="entry name" value="Alpha-galactosidase"/>
    <property type="match status" value="1"/>
</dbReference>
<keyword evidence="10" id="KW-0119">Carbohydrate metabolism</keyword>
<evidence type="ECO:0000256" key="6">
    <source>
        <dbReference type="ARBA" id="ARBA00022729"/>
    </source>
</evidence>
<dbReference type="FunFam" id="2.60.40.1180:FF:000008">
    <property type="entry name" value="Alpha-galactosidase"/>
    <property type="match status" value="1"/>
</dbReference>
<dbReference type="InterPro" id="IPR013780">
    <property type="entry name" value="Glyco_hydro_b"/>
</dbReference>
<comment type="similarity">
    <text evidence="3 13">Belongs to the glycosyl hydrolase 27 family.</text>
</comment>
<dbReference type="InterPro" id="IPR002241">
    <property type="entry name" value="Glyco_hydro_27"/>
</dbReference>
<reference evidence="16 17" key="1">
    <citation type="journal article" date="2024" name="Nat. Commun.">
        <title>Phylogenomics reveals the evolutionary origins of lichenization in chlorophyte algae.</title>
        <authorList>
            <person name="Puginier C."/>
            <person name="Libourel C."/>
            <person name="Otte J."/>
            <person name="Skaloud P."/>
            <person name="Haon M."/>
            <person name="Grisel S."/>
            <person name="Petersen M."/>
            <person name="Berrin J.G."/>
            <person name="Delaux P.M."/>
            <person name="Dal Grande F."/>
            <person name="Keller J."/>
        </authorList>
    </citation>
    <scope>NUCLEOTIDE SEQUENCE [LARGE SCALE GENOMIC DNA]</scope>
    <source>
        <strain evidence="16 17">SAG 2145</strain>
    </source>
</reference>
<keyword evidence="17" id="KW-1185">Reference proteome</keyword>
<dbReference type="GO" id="GO:0005576">
    <property type="term" value="C:extracellular region"/>
    <property type="evidence" value="ECO:0007669"/>
    <property type="project" value="UniProtKB-SubCell"/>
</dbReference>
<evidence type="ECO:0000256" key="2">
    <source>
        <dbReference type="ARBA" id="ARBA00004613"/>
    </source>
</evidence>
<evidence type="ECO:0000259" key="15">
    <source>
        <dbReference type="Pfam" id="PF17801"/>
    </source>
</evidence>
<protein>
    <recommendedName>
        <fullName evidence="4 13">Alpha-galactosidase</fullName>
        <ecNumber evidence="4 13">3.2.1.22</ecNumber>
    </recommendedName>
    <alternativeName>
        <fullName evidence="13">Melibiase</fullName>
    </alternativeName>
</protein>
<evidence type="ECO:0000256" key="11">
    <source>
        <dbReference type="ARBA" id="ARBA00023295"/>
    </source>
</evidence>
<evidence type="ECO:0000256" key="3">
    <source>
        <dbReference type="ARBA" id="ARBA00009743"/>
    </source>
</evidence>
<evidence type="ECO:0000256" key="10">
    <source>
        <dbReference type="ARBA" id="ARBA00023277"/>
    </source>
</evidence>
<dbReference type="EC" id="3.2.1.22" evidence="4 13"/>
<keyword evidence="12" id="KW-0624">Polysaccharide degradation</keyword>
<dbReference type="Pfam" id="PF16499">
    <property type="entry name" value="Melibiase_2"/>
    <property type="match status" value="1"/>
</dbReference>
<keyword evidence="8 13" id="KW-1015">Disulfide bond</keyword>
<evidence type="ECO:0000256" key="5">
    <source>
        <dbReference type="ARBA" id="ARBA00022525"/>
    </source>
</evidence>
<evidence type="ECO:0000256" key="8">
    <source>
        <dbReference type="ARBA" id="ARBA00023157"/>
    </source>
</evidence>
<evidence type="ECO:0000313" key="16">
    <source>
        <dbReference type="EMBL" id="KAK9835556.1"/>
    </source>
</evidence>
<dbReference type="CDD" id="cd14792">
    <property type="entry name" value="GH27"/>
    <property type="match status" value="1"/>
</dbReference>
<proteinExistence type="inferred from homology"/>
<dbReference type="EMBL" id="JALJOS010000008">
    <property type="protein sequence ID" value="KAK9835556.1"/>
    <property type="molecule type" value="Genomic_DNA"/>
</dbReference>
<evidence type="ECO:0000256" key="12">
    <source>
        <dbReference type="ARBA" id="ARBA00023326"/>
    </source>
</evidence>
<dbReference type="SUPFAM" id="SSF51445">
    <property type="entry name" value="(Trans)glycosidases"/>
    <property type="match status" value="1"/>
</dbReference>
<evidence type="ECO:0000256" key="1">
    <source>
        <dbReference type="ARBA" id="ARBA00001255"/>
    </source>
</evidence>
<comment type="caution">
    <text evidence="16">The sequence shown here is derived from an EMBL/GenBank/DDBJ whole genome shotgun (WGS) entry which is preliminary data.</text>
</comment>
<accession>A0AAW1RQW1</accession>
<dbReference type="InterPro" id="IPR041233">
    <property type="entry name" value="Melibiase_C"/>
</dbReference>
<comment type="catalytic activity">
    <reaction evidence="1 13">
        <text>Hydrolysis of terminal, non-reducing alpha-D-galactose residues in alpha-D-galactosides, including galactose oligosaccharides, galactomannans and galactolipids.</text>
        <dbReference type="EC" id="3.2.1.22"/>
    </reaction>
</comment>
<keyword evidence="11 13" id="KW-0326">Glycosidase</keyword>
<keyword evidence="7 13" id="KW-0378">Hydrolase</keyword>
<dbReference type="Proteomes" id="UP001438707">
    <property type="component" value="Unassembled WGS sequence"/>
</dbReference>
<dbReference type="Gene3D" id="3.20.20.70">
    <property type="entry name" value="Aldolase class I"/>
    <property type="match status" value="1"/>
</dbReference>
<evidence type="ECO:0000256" key="9">
    <source>
        <dbReference type="ARBA" id="ARBA00023180"/>
    </source>
</evidence>
<dbReference type="AlphaFoldDB" id="A0AAW1RQW1"/>
<dbReference type="GO" id="GO:0000272">
    <property type="term" value="P:polysaccharide catabolic process"/>
    <property type="evidence" value="ECO:0007669"/>
    <property type="project" value="UniProtKB-KW"/>
</dbReference>
<sequence>MGYNTWNAFHGDIDEDVVKSTADLMVELKLKDAGYEYLVMDDAWANKARGADGKVEGNSYRFPSGIKSVADHTHAAGLKFGIYSDAGLTTCLGYPGGRFYEHSDAESFASWDVDFLKYDNCAAVASDWVVDRYVAMRDALNATGRPILFSLCVWGVADPWIWAQDVGNTWRTTDDIQDNYNSMVANLDNTIGLAQFAGPGTWNDPDLLEVGNPGMNIHEQRAHFALWALLKSPLLISADLRSIEQESLDILLAEELIAVNQDPLGVAGDLIWKQGPLEVYAGPLEGGSRAVVMFNRHSPGTQYPNHKMTVNFTWLGYNADAHVTVRDLYKRKDLGTFRGSFTGAVWVHDVLALKVTPQKPSKDDDSWRPWGPGTLFPKQESRHRSRSHADISKHESLYAALEHES</sequence>
<evidence type="ECO:0000313" key="17">
    <source>
        <dbReference type="Proteomes" id="UP001438707"/>
    </source>
</evidence>
<dbReference type="PRINTS" id="PR00740">
    <property type="entry name" value="GLHYDRLASE27"/>
</dbReference>
<dbReference type="InterPro" id="IPR017853">
    <property type="entry name" value="GH"/>
</dbReference>
<name>A0AAW1RQW1_9CHLO</name>
<evidence type="ECO:0000256" key="7">
    <source>
        <dbReference type="ARBA" id="ARBA00022801"/>
    </source>
</evidence>
<comment type="subcellular location">
    <subcellularLocation>
        <location evidence="2">Secreted</location>
    </subcellularLocation>
</comment>
<dbReference type="Pfam" id="PF17801">
    <property type="entry name" value="Melibiase_C"/>
    <property type="match status" value="1"/>
</dbReference>
<evidence type="ECO:0000256" key="14">
    <source>
        <dbReference type="SAM" id="MobiDB-lite"/>
    </source>
</evidence>
<gene>
    <name evidence="16" type="ORF">WJX74_002877</name>
</gene>
<dbReference type="SUPFAM" id="SSF51011">
    <property type="entry name" value="Glycosyl hydrolase domain"/>
    <property type="match status" value="1"/>
</dbReference>
<dbReference type="PANTHER" id="PTHR11452">
    <property type="entry name" value="ALPHA-GALACTOSIDASE/ALPHA-N-ACETYLGALACTOSAMINIDASE"/>
    <property type="match status" value="1"/>
</dbReference>
<dbReference type="PANTHER" id="PTHR11452:SF75">
    <property type="entry name" value="ALPHA-GALACTOSIDASE MEL1"/>
    <property type="match status" value="1"/>
</dbReference>
<keyword evidence="9" id="KW-0325">Glycoprotein</keyword>
<feature type="compositionally biased region" description="Basic and acidic residues" evidence="14">
    <location>
        <begin position="379"/>
        <end position="391"/>
    </location>
</feature>
<evidence type="ECO:0000256" key="4">
    <source>
        <dbReference type="ARBA" id="ARBA00012755"/>
    </source>
</evidence>
<feature type="region of interest" description="Disordered" evidence="14">
    <location>
        <begin position="357"/>
        <end position="391"/>
    </location>
</feature>